<organism evidence="1">
    <name type="scientific">marine metagenome</name>
    <dbReference type="NCBI Taxonomy" id="408172"/>
    <lineage>
        <taxon>unclassified sequences</taxon>
        <taxon>metagenomes</taxon>
        <taxon>ecological metagenomes</taxon>
    </lineage>
</organism>
<protein>
    <recommendedName>
        <fullName evidence="2">Cytochrome c domain-containing protein</fullName>
    </recommendedName>
</protein>
<sequence>VEANPHMDYLLHCSGCHLADGSGLPPAIPDLRENLGFIISKDEGRGYLVRVPGSSSAPLDNSELAELINWLLVAFNTETLPNNFTPLTSDEVRESRKNVLMDPLKFRASLLRD</sequence>
<evidence type="ECO:0000313" key="1">
    <source>
        <dbReference type="EMBL" id="SUZ63193.1"/>
    </source>
</evidence>
<dbReference type="Gene3D" id="1.10.760.10">
    <property type="entry name" value="Cytochrome c-like domain"/>
    <property type="match status" value="1"/>
</dbReference>
<name>A0A381PCH4_9ZZZZ</name>
<dbReference type="GO" id="GO:0009055">
    <property type="term" value="F:electron transfer activity"/>
    <property type="evidence" value="ECO:0007669"/>
    <property type="project" value="InterPro"/>
</dbReference>
<accession>A0A381PCH4</accession>
<dbReference type="AlphaFoldDB" id="A0A381PCH4"/>
<gene>
    <name evidence="1" type="ORF">METZ01_LOCUS16047</name>
</gene>
<proteinExistence type="predicted"/>
<dbReference type="SUPFAM" id="SSF46626">
    <property type="entry name" value="Cytochrome c"/>
    <property type="match status" value="1"/>
</dbReference>
<evidence type="ECO:0008006" key="2">
    <source>
        <dbReference type="Google" id="ProtNLM"/>
    </source>
</evidence>
<reference evidence="1" key="1">
    <citation type="submission" date="2018-05" db="EMBL/GenBank/DDBJ databases">
        <authorList>
            <person name="Lanie J.A."/>
            <person name="Ng W.-L."/>
            <person name="Kazmierczak K.M."/>
            <person name="Andrzejewski T.M."/>
            <person name="Davidsen T.M."/>
            <person name="Wayne K.J."/>
            <person name="Tettelin H."/>
            <person name="Glass J.I."/>
            <person name="Rusch D."/>
            <person name="Podicherti R."/>
            <person name="Tsui H.-C.T."/>
            <person name="Winkler M.E."/>
        </authorList>
    </citation>
    <scope>NUCLEOTIDE SEQUENCE</scope>
</reference>
<dbReference type="EMBL" id="UINC01000910">
    <property type="protein sequence ID" value="SUZ63193.1"/>
    <property type="molecule type" value="Genomic_DNA"/>
</dbReference>
<feature type="non-terminal residue" evidence="1">
    <location>
        <position position="1"/>
    </location>
</feature>
<dbReference type="InterPro" id="IPR036909">
    <property type="entry name" value="Cyt_c-like_dom_sf"/>
</dbReference>
<dbReference type="GO" id="GO:0020037">
    <property type="term" value="F:heme binding"/>
    <property type="evidence" value="ECO:0007669"/>
    <property type="project" value="InterPro"/>
</dbReference>